<evidence type="ECO:0000256" key="4">
    <source>
        <dbReference type="ARBA" id="ARBA00022692"/>
    </source>
</evidence>
<dbReference type="InterPro" id="IPR045585">
    <property type="entry name" value="CdaA_N"/>
</dbReference>
<evidence type="ECO:0000259" key="12">
    <source>
        <dbReference type="PROSITE" id="PS51794"/>
    </source>
</evidence>
<comment type="caution">
    <text evidence="13">The sequence shown here is derived from an EMBL/GenBank/DDBJ whole genome shotgun (WGS) entry which is preliminary data.</text>
</comment>
<dbReference type="InterPro" id="IPR050338">
    <property type="entry name" value="DisA"/>
</dbReference>
<dbReference type="AlphaFoldDB" id="A0A931LWB3"/>
<keyword evidence="9 10" id="KW-0472">Membrane</keyword>
<dbReference type="InterPro" id="IPR003390">
    <property type="entry name" value="DNA_integrity_scan_DisA_N"/>
</dbReference>
<dbReference type="Proteomes" id="UP000727962">
    <property type="component" value="Unassembled WGS sequence"/>
</dbReference>
<evidence type="ECO:0000256" key="10">
    <source>
        <dbReference type="HAMAP-Rule" id="MF_01499"/>
    </source>
</evidence>
<dbReference type="Gene3D" id="3.40.1700.10">
    <property type="entry name" value="DNA integrity scanning protein, DisA, N-terminal domain"/>
    <property type="match status" value="1"/>
</dbReference>
<evidence type="ECO:0000256" key="5">
    <source>
        <dbReference type="ARBA" id="ARBA00022695"/>
    </source>
</evidence>
<dbReference type="Pfam" id="PF19293">
    <property type="entry name" value="CdaA_N"/>
    <property type="match status" value="1"/>
</dbReference>
<comment type="similarity">
    <text evidence="10">Belongs to the adenylate cyclase family. DacA/CdaA subfamily.</text>
</comment>
<evidence type="ECO:0000313" key="13">
    <source>
        <dbReference type="EMBL" id="MBI1756862.1"/>
    </source>
</evidence>
<evidence type="ECO:0000256" key="11">
    <source>
        <dbReference type="SAM" id="MobiDB-lite"/>
    </source>
</evidence>
<reference evidence="13" key="1">
    <citation type="submission" date="2020-07" db="EMBL/GenBank/DDBJ databases">
        <title>Huge and variable diversity of episymbiotic CPR bacteria and DPANN archaea in groundwater ecosystems.</title>
        <authorList>
            <person name="He C.Y."/>
            <person name="Keren R."/>
            <person name="Whittaker M."/>
            <person name="Farag I.F."/>
            <person name="Doudna J."/>
            <person name="Cate J.H.D."/>
            <person name="Banfield J.F."/>
        </authorList>
    </citation>
    <scope>NUCLEOTIDE SEQUENCE</scope>
    <source>
        <strain evidence="13">NC_groundwater_17_Pr7_B-0.1um_64_12</strain>
    </source>
</reference>
<dbReference type="Pfam" id="PF02457">
    <property type="entry name" value="DAC"/>
    <property type="match status" value="1"/>
</dbReference>
<dbReference type="EMBL" id="JACOSL010000041">
    <property type="protein sequence ID" value="MBI1756862.1"/>
    <property type="molecule type" value="Genomic_DNA"/>
</dbReference>
<evidence type="ECO:0000256" key="6">
    <source>
        <dbReference type="ARBA" id="ARBA00022741"/>
    </source>
</evidence>
<dbReference type="PANTHER" id="PTHR34185">
    <property type="entry name" value="DIADENYLATE CYCLASE"/>
    <property type="match status" value="1"/>
</dbReference>
<comment type="subcellular location">
    <subcellularLocation>
        <location evidence="10">Cell membrane</location>
        <topology evidence="10">Single-pass membrane protein</topology>
    </subcellularLocation>
</comment>
<dbReference type="HAMAP" id="MF_01499">
    <property type="entry name" value="DacA"/>
    <property type="match status" value="1"/>
</dbReference>
<evidence type="ECO:0000313" key="14">
    <source>
        <dbReference type="Proteomes" id="UP000727962"/>
    </source>
</evidence>
<keyword evidence="6 10" id="KW-0547">Nucleotide-binding</keyword>
<keyword evidence="4 10" id="KW-0812">Transmembrane</keyword>
<feature type="region of interest" description="Disordered" evidence="11">
    <location>
        <begin position="250"/>
        <end position="279"/>
    </location>
</feature>
<feature type="domain" description="DAC" evidence="12">
    <location>
        <begin position="89"/>
        <end position="245"/>
    </location>
</feature>
<gene>
    <name evidence="10" type="primary">dacA</name>
    <name evidence="13" type="ORF">HYR64_07130</name>
</gene>
<feature type="transmembrane region" description="Helical" evidence="10">
    <location>
        <begin position="47"/>
        <end position="64"/>
    </location>
</feature>
<feature type="compositionally biased region" description="Basic and acidic residues" evidence="11">
    <location>
        <begin position="250"/>
        <end position="266"/>
    </location>
</feature>
<dbReference type="GO" id="GO:0005524">
    <property type="term" value="F:ATP binding"/>
    <property type="evidence" value="ECO:0007669"/>
    <property type="project" value="UniProtKB-UniRule"/>
</dbReference>
<dbReference type="PROSITE" id="PS51794">
    <property type="entry name" value="DAC"/>
    <property type="match status" value="1"/>
</dbReference>
<evidence type="ECO:0000256" key="8">
    <source>
        <dbReference type="ARBA" id="ARBA00022989"/>
    </source>
</evidence>
<evidence type="ECO:0000256" key="9">
    <source>
        <dbReference type="ARBA" id="ARBA00023136"/>
    </source>
</evidence>
<keyword evidence="3 10" id="KW-0808">Transferase</keyword>
<dbReference type="GO" id="GO:0006171">
    <property type="term" value="P:cAMP biosynthetic process"/>
    <property type="evidence" value="ECO:0007669"/>
    <property type="project" value="InterPro"/>
</dbReference>
<evidence type="ECO:0000256" key="3">
    <source>
        <dbReference type="ARBA" id="ARBA00022679"/>
    </source>
</evidence>
<dbReference type="InterPro" id="IPR034701">
    <property type="entry name" value="CdaA"/>
</dbReference>
<dbReference type="PANTHER" id="PTHR34185:SF1">
    <property type="entry name" value="DIADENYLATE CYCLASE"/>
    <property type="match status" value="1"/>
</dbReference>
<keyword evidence="2 10" id="KW-1003">Cell membrane</keyword>
<dbReference type="InterPro" id="IPR014046">
    <property type="entry name" value="C-di-AMP_synthase"/>
</dbReference>
<keyword evidence="5 10" id="KW-0548">Nucleotidyltransferase</keyword>
<comment type="catalytic activity">
    <reaction evidence="1 10">
        <text>2 ATP = 3',3'-c-di-AMP + 2 diphosphate</text>
        <dbReference type="Rhea" id="RHEA:35655"/>
        <dbReference type="ChEBI" id="CHEBI:30616"/>
        <dbReference type="ChEBI" id="CHEBI:33019"/>
        <dbReference type="ChEBI" id="CHEBI:71500"/>
        <dbReference type="EC" id="2.7.7.85"/>
    </reaction>
</comment>
<sequence length="279" mass="30859">MEEIRRRLTSLFDPTWDNFVHVADILLVALLIYQVPRLIRGTRGWRIFLGVIAFLVLLGLSSLLKLDTLHWLLDKATALGPVALVILFLPELRQALEGVVSFVPQFGVSATEARTIEELVAASAELSSQNTGALIVVERTASLNELAENGVQLDARVTSPLLGSIFYEKNPLHDGAAIVRGDRLRAAACRLPLSESTRLDRHVHMRHRAAVGVTENFDCVAIVVSEERGTISLAVGGQLERLSTPAELRERLNQELRSPVTDDDRPRRPRSKKKQEAAV</sequence>
<evidence type="ECO:0000256" key="7">
    <source>
        <dbReference type="ARBA" id="ARBA00022840"/>
    </source>
</evidence>
<dbReference type="GO" id="GO:0004016">
    <property type="term" value="F:adenylate cyclase activity"/>
    <property type="evidence" value="ECO:0007669"/>
    <property type="project" value="UniProtKB-UniRule"/>
</dbReference>
<evidence type="ECO:0000256" key="1">
    <source>
        <dbReference type="ARBA" id="ARBA00000877"/>
    </source>
</evidence>
<accession>A0A931LWB3</accession>
<dbReference type="InterPro" id="IPR036888">
    <property type="entry name" value="DNA_integrity_DisA_N_sf"/>
</dbReference>
<dbReference type="GO" id="GO:0106408">
    <property type="term" value="F:diadenylate cyclase activity"/>
    <property type="evidence" value="ECO:0007669"/>
    <property type="project" value="UniProtKB-EC"/>
</dbReference>
<name>A0A931LWB3_FIMGI</name>
<dbReference type="EC" id="2.7.7.85" evidence="10"/>
<dbReference type="NCBIfam" id="TIGR00159">
    <property type="entry name" value="diadenylate cyclase CdaA"/>
    <property type="match status" value="1"/>
</dbReference>
<comment type="function">
    <text evidence="10">Catalyzes the condensation of 2 ATP molecules into cyclic di-AMP (c-di-AMP), a second messenger used to regulate differing processes in different bacteria.</text>
</comment>
<comment type="subunit">
    <text evidence="10">Probably a homodimer.</text>
</comment>
<keyword evidence="7 10" id="KW-0067">ATP-binding</keyword>
<dbReference type="PIRSF" id="PIRSF004793">
    <property type="entry name" value="UCP004793"/>
    <property type="match status" value="1"/>
</dbReference>
<proteinExistence type="inferred from homology"/>
<dbReference type="SUPFAM" id="SSF143597">
    <property type="entry name" value="YojJ-like"/>
    <property type="match status" value="1"/>
</dbReference>
<evidence type="ECO:0000256" key="2">
    <source>
        <dbReference type="ARBA" id="ARBA00022475"/>
    </source>
</evidence>
<keyword evidence="8 10" id="KW-1133">Transmembrane helix</keyword>
<organism evidence="13 14">
    <name type="scientific">Fimbriimonas ginsengisoli</name>
    <dbReference type="NCBI Taxonomy" id="1005039"/>
    <lineage>
        <taxon>Bacteria</taxon>
        <taxon>Bacillati</taxon>
        <taxon>Armatimonadota</taxon>
        <taxon>Fimbriimonadia</taxon>
        <taxon>Fimbriimonadales</taxon>
        <taxon>Fimbriimonadaceae</taxon>
        <taxon>Fimbriimonas</taxon>
    </lineage>
</organism>
<protein>
    <recommendedName>
        <fullName evidence="10">Diadenylate cyclase</fullName>
        <shortName evidence="10">DAC</shortName>
        <ecNumber evidence="10">2.7.7.85</ecNumber>
    </recommendedName>
    <alternativeName>
        <fullName evidence="10">Cyclic-di-AMP synthase</fullName>
        <shortName evidence="10">c-di-AMP synthase</shortName>
    </alternativeName>
</protein>
<dbReference type="GO" id="GO:0005886">
    <property type="term" value="C:plasma membrane"/>
    <property type="evidence" value="ECO:0007669"/>
    <property type="project" value="UniProtKB-SubCell"/>
</dbReference>